<dbReference type="SUPFAM" id="SSF56300">
    <property type="entry name" value="Metallo-dependent phosphatases"/>
    <property type="match status" value="1"/>
</dbReference>
<gene>
    <name evidence="3" type="ORF">LVJ94_28270</name>
</gene>
<dbReference type="Gene3D" id="3.60.21.10">
    <property type="match status" value="1"/>
</dbReference>
<accession>A0ABZ2KRY3</accession>
<feature type="domain" description="Calcineurin-like phosphoesterase" evidence="2">
    <location>
        <begin position="33"/>
        <end position="245"/>
    </location>
</feature>
<dbReference type="InterPro" id="IPR029052">
    <property type="entry name" value="Metallo-depent_PP-like"/>
</dbReference>
<keyword evidence="4" id="KW-1185">Reference proteome</keyword>
<dbReference type="EMBL" id="CP089983">
    <property type="protein sequence ID" value="WXB00805.1"/>
    <property type="molecule type" value="Genomic_DNA"/>
</dbReference>
<protein>
    <submittedName>
        <fullName evidence="3">Metallophosphoesterase</fullName>
    </submittedName>
</protein>
<dbReference type="Pfam" id="PF00149">
    <property type="entry name" value="Metallophos"/>
    <property type="match status" value="1"/>
</dbReference>
<evidence type="ECO:0000259" key="2">
    <source>
        <dbReference type="Pfam" id="PF00149"/>
    </source>
</evidence>
<dbReference type="RefSeq" id="WP_394830407.1">
    <property type="nucleotide sequence ID" value="NZ_CP089929.1"/>
</dbReference>
<proteinExistence type="predicted"/>
<organism evidence="3 4">
    <name type="scientific">Pendulispora rubella</name>
    <dbReference type="NCBI Taxonomy" id="2741070"/>
    <lineage>
        <taxon>Bacteria</taxon>
        <taxon>Pseudomonadati</taxon>
        <taxon>Myxococcota</taxon>
        <taxon>Myxococcia</taxon>
        <taxon>Myxococcales</taxon>
        <taxon>Sorangiineae</taxon>
        <taxon>Pendulisporaceae</taxon>
        <taxon>Pendulispora</taxon>
    </lineage>
</organism>
<evidence type="ECO:0000313" key="4">
    <source>
        <dbReference type="Proteomes" id="UP001374803"/>
    </source>
</evidence>
<sequence length="302" mass="34186">MREKEPPQAAESHGGDASSTAPIHRRRGGTDVTFFVLSDLHFGFGFPDDLKTLPADPLARPVGIERDHQRVIARMNGLAGQAYPTAMGGKVQTPRGLLLTGDLTERGRVEEWQHFVAYYGLRGREGLLKIPVFEGIGNHDRVHGAFRGCVEQRVVERHGGRFYSWDWDDVHLVSLGEAPDDEGLTFLANDLARYAEDVPIVIAFHFALEGPWSTGNWFSEGDFRSRLKKTMEKHRVIALFHGHHHATGHYRWNGVDVYKPGAVKDSTHTFSVVHVTDSKMTIARYDYEANTWEWWDEKKLSK</sequence>
<evidence type="ECO:0000256" key="1">
    <source>
        <dbReference type="SAM" id="MobiDB-lite"/>
    </source>
</evidence>
<feature type="region of interest" description="Disordered" evidence="1">
    <location>
        <begin position="1"/>
        <end position="25"/>
    </location>
</feature>
<dbReference type="InterPro" id="IPR004843">
    <property type="entry name" value="Calcineurin-like_PHP"/>
</dbReference>
<dbReference type="Proteomes" id="UP001374803">
    <property type="component" value="Chromosome"/>
</dbReference>
<reference evidence="3" key="1">
    <citation type="submission" date="2021-12" db="EMBL/GenBank/DDBJ databases">
        <title>Discovery of the Pendulisporaceae a myxobacterial family with distinct sporulation behavior and unique specialized metabolism.</title>
        <authorList>
            <person name="Garcia R."/>
            <person name="Popoff A."/>
            <person name="Bader C.D."/>
            <person name="Loehr J."/>
            <person name="Walesch S."/>
            <person name="Walt C."/>
            <person name="Boldt J."/>
            <person name="Bunk B."/>
            <person name="Haeckl F.J.F.P.J."/>
            <person name="Gunesch A.P."/>
            <person name="Birkelbach J."/>
            <person name="Nuebel U."/>
            <person name="Pietschmann T."/>
            <person name="Bach T."/>
            <person name="Mueller R."/>
        </authorList>
    </citation>
    <scope>NUCLEOTIDE SEQUENCE</scope>
    <source>
        <strain evidence="3">MSr11367</strain>
    </source>
</reference>
<name>A0ABZ2KRY3_9BACT</name>
<evidence type="ECO:0000313" key="3">
    <source>
        <dbReference type="EMBL" id="WXB00805.1"/>
    </source>
</evidence>